<feature type="compositionally biased region" description="Basic and acidic residues" evidence="1">
    <location>
        <begin position="111"/>
        <end position="130"/>
    </location>
</feature>
<evidence type="ECO:0000313" key="2">
    <source>
        <dbReference type="EMBL" id="MCE3217004.1"/>
    </source>
</evidence>
<feature type="non-terminal residue" evidence="2">
    <location>
        <position position="1"/>
    </location>
</feature>
<comment type="caution">
    <text evidence="2">The sequence shown here is derived from an EMBL/GenBank/DDBJ whole genome shotgun (WGS) entry which is preliminary data.</text>
</comment>
<dbReference type="EMBL" id="JACEIK010015447">
    <property type="protein sequence ID" value="MCE3217004.1"/>
    <property type="molecule type" value="Genomic_DNA"/>
</dbReference>
<evidence type="ECO:0000313" key="3">
    <source>
        <dbReference type="Proteomes" id="UP000823775"/>
    </source>
</evidence>
<feature type="non-terminal residue" evidence="2">
    <location>
        <position position="170"/>
    </location>
</feature>
<evidence type="ECO:0000256" key="1">
    <source>
        <dbReference type="SAM" id="MobiDB-lite"/>
    </source>
</evidence>
<dbReference type="Proteomes" id="UP000823775">
    <property type="component" value="Unassembled WGS sequence"/>
</dbReference>
<accession>A0ABS8WZT0</accession>
<proteinExistence type="predicted"/>
<name>A0ABS8WZT0_DATST</name>
<gene>
    <name evidence="2" type="ORF">HAX54_009999</name>
</gene>
<sequence length="170" mass="18771">SNKFVLNLIKSLRKGEDLVEGFWVIWGLPEDGETGGDLIGGCWWVWWRFSGGGKVRGDKAAAGSVVLPVLMGFRRVTGVYGGSPGSGGFGWQWCCSPEKTSMGEGLREMRRGKVGEREAAGREKTRERKGGSVGFRRVRRQKKWGEGRVEGERRRSVVAVEVGGRGRLEE</sequence>
<organism evidence="2 3">
    <name type="scientific">Datura stramonium</name>
    <name type="common">Jimsonweed</name>
    <name type="synonym">Common thornapple</name>
    <dbReference type="NCBI Taxonomy" id="4076"/>
    <lineage>
        <taxon>Eukaryota</taxon>
        <taxon>Viridiplantae</taxon>
        <taxon>Streptophyta</taxon>
        <taxon>Embryophyta</taxon>
        <taxon>Tracheophyta</taxon>
        <taxon>Spermatophyta</taxon>
        <taxon>Magnoliopsida</taxon>
        <taxon>eudicotyledons</taxon>
        <taxon>Gunneridae</taxon>
        <taxon>Pentapetalae</taxon>
        <taxon>asterids</taxon>
        <taxon>lamiids</taxon>
        <taxon>Solanales</taxon>
        <taxon>Solanaceae</taxon>
        <taxon>Solanoideae</taxon>
        <taxon>Datureae</taxon>
        <taxon>Datura</taxon>
    </lineage>
</organism>
<keyword evidence="3" id="KW-1185">Reference proteome</keyword>
<reference evidence="2 3" key="1">
    <citation type="journal article" date="2021" name="BMC Genomics">
        <title>Datura genome reveals duplications of psychoactive alkaloid biosynthetic genes and high mutation rate following tissue culture.</title>
        <authorList>
            <person name="Rajewski A."/>
            <person name="Carter-House D."/>
            <person name="Stajich J."/>
            <person name="Litt A."/>
        </authorList>
    </citation>
    <scope>NUCLEOTIDE SEQUENCE [LARGE SCALE GENOMIC DNA]</scope>
    <source>
        <strain evidence="2">AR-01</strain>
    </source>
</reference>
<feature type="region of interest" description="Disordered" evidence="1">
    <location>
        <begin position="111"/>
        <end position="139"/>
    </location>
</feature>
<protein>
    <submittedName>
        <fullName evidence="2">Uncharacterized protein</fullName>
    </submittedName>
</protein>